<protein>
    <submittedName>
        <fullName evidence="1">Uncharacterized protein</fullName>
    </submittedName>
</protein>
<sequence length="100" mass="11645">MYAVRWRESKDKQAASRFLLELPTACGEPSCSAYYCPSEWPPAGLRHPRHVVVHCEVYHQGTNLSTGMFEINTLQYFHSQHYSKTLYKFDNLIQLLIKPL</sequence>
<name>A0A8X6PIE5_NEPPI</name>
<comment type="caution">
    <text evidence="1">The sequence shown here is derived from an EMBL/GenBank/DDBJ whole genome shotgun (WGS) entry which is preliminary data.</text>
</comment>
<dbReference type="AlphaFoldDB" id="A0A8X6PIE5"/>
<accession>A0A8X6PIE5</accession>
<evidence type="ECO:0000313" key="1">
    <source>
        <dbReference type="EMBL" id="GFT66550.1"/>
    </source>
</evidence>
<evidence type="ECO:0000313" key="2">
    <source>
        <dbReference type="Proteomes" id="UP000887013"/>
    </source>
</evidence>
<dbReference type="Proteomes" id="UP000887013">
    <property type="component" value="Unassembled WGS sequence"/>
</dbReference>
<organism evidence="1 2">
    <name type="scientific">Nephila pilipes</name>
    <name type="common">Giant wood spider</name>
    <name type="synonym">Nephila maculata</name>
    <dbReference type="NCBI Taxonomy" id="299642"/>
    <lineage>
        <taxon>Eukaryota</taxon>
        <taxon>Metazoa</taxon>
        <taxon>Ecdysozoa</taxon>
        <taxon>Arthropoda</taxon>
        <taxon>Chelicerata</taxon>
        <taxon>Arachnida</taxon>
        <taxon>Araneae</taxon>
        <taxon>Araneomorphae</taxon>
        <taxon>Entelegynae</taxon>
        <taxon>Araneoidea</taxon>
        <taxon>Nephilidae</taxon>
        <taxon>Nephila</taxon>
    </lineage>
</organism>
<keyword evidence="2" id="KW-1185">Reference proteome</keyword>
<reference evidence="1" key="1">
    <citation type="submission" date="2020-08" db="EMBL/GenBank/DDBJ databases">
        <title>Multicomponent nature underlies the extraordinary mechanical properties of spider dragline silk.</title>
        <authorList>
            <person name="Kono N."/>
            <person name="Nakamura H."/>
            <person name="Mori M."/>
            <person name="Yoshida Y."/>
            <person name="Ohtoshi R."/>
            <person name="Malay A.D."/>
            <person name="Moran D.A.P."/>
            <person name="Tomita M."/>
            <person name="Numata K."/>
            <person name="Arakawa K."/>
        </authorList>
    </citation>
    <scope>NUCLEOTIDE SEQUENCE</scope>
</reference>
<proteinExistence type="predicted"/>
<gene>
    <name evidence="1" type="ORF">NPIL_567461</name>
</gene>
<dbReference type="EMBL" id="BMAW01020135">
    <property type="protein sequence ID" value="GFT66550.1"/>
    <property type="molecule type" value="Genomic_DNA"/>
</dbReference>